<dbReference type="EMBL" id="BNCO01000060">
    <property type="protein sequence ID" value="GIL63811.1"/>
    <property type="molecule type" value="Genomic_DNA"/>
</dbReference>
<name>A0A8J4BLS8_9CHLO</name>
<protein>
    <submittedName>
        <fullName evidence="2">Uncharacterized protein</fullName>
    </submittedName>
</protein>
<dbReference type="Proteomes" id="UP000747399">
    <property type="component" value="Unassembled WGS sequence"/>
</dbReference>
<organism evidence="2 3">
    <name type="scientific">Volvox africanus</name>
    <dbReference type="NCBI Taxonomy" id="51714"/>
    <lineage>
        <taxon>Eukaryota</taxon>
        <taxon>Viridiplantae</taxon>
        <taxon>Chlorophyta</taxon>
        <taxon>core chlorophytes</taxon>
        <taxon>Chlorophyceae</taxon>
        <taxon>CS clade</taxon>
        <taxon>Chlamydomonadales</taxon>
        <taxon>Volvocaceae</taxon>
        <taxon>Volvox</taxon>
    </lineage>
</organism>
<evidence type="ECO:0000256" key="1">
    <source>
        <dbReference type="SAM" id="MobiDB-lite"/>
    </source>
</evidence>
<gene>
    <name evidence="2" type="ORF">Vafri_17813</name>
</gene>
<evidence type="ECO:0000313" key="2">
    <source>
        <dbReference type="EMBL" id="GIL63811.1"/>
    </source>
</evidence>
<comment type="caution">
    <text evidence="2">The sequence shown here is derived from an EMBL/GenBank/DDBJ whole genome shotgun (WGS) entry which is preliminary data.</text>
</comment>
<feature type="region of interest" description="Disordered" evidence="1">
    <location>
        <begin position="43"/>
        <end position="75"/>
    </location>
</feature>
<accession>A0A8J4BLS8</accession>
<sequence>MLLAGAVGSAPRVLGNGPFPCIRRDHTRETLLYSRKPIRDGRTLQLKIPATGNDSHPSPKSEDDSDTSILPQPSSLPGRISRAFLSGVFFATSALRPGESSASPQAVLAALAAAITVASSAVNAAHAGATAATITSPPRAVDPAVTQLILELQAAVPTPTASINVTRGSVAAIPTPSLTSSKATEMTEARARIEAALQAVDKLVQASPDSEEARRAAREAAAIIAAHR</sequence>
<keyword evidence="3" id="KW-1185">Reference proteome</keyword>
<dbReference type="AlphaFoldDB" id="A0A8J4BLS8"/>
<evidence type="ECO:0000313" key="3">
    <source>
        <dbReference type="Proteomes" id="UP000747399"/>
    </source>
</evidence>
<proteinExistence type="predicted"/>
<feature type="non-terminal residue" evidence="2">
    <location>
        <position position="1"/>
    </location>
</feature>
<reference evidence="2" key="1">
    <citation type="journal article" date="2021" name="Proc. Natl. Acad. Sci. U.S.A.">
        <title>Three genomes in the algal genus Volvox reveal the fate of a haploid sex-determining region after a transition to homothallism.</title>
        <authorList>
            <person name="Yamamoto K."/>
            <person name="Hamaji T."/>
            <person name="Kawai-Toyooka H."/>
            <person name="Matsuzaki R."/>
            <person name="Takahashi F."/>
            <person name="Nishimura Y."/>
            <person name="Kawachi M."/>
            <person name="Noguchi H."/>
            <person name="Minakuchi Y."/>
            <person name="Umen J.G."/>
            <person name="Toyoda A."/>
            <person name="Nozaki H."/>
        </authorList>
    </citation>
    <scope>NUCLEOTIDE SEQUENCE</scope>
    <source>
        <strain evidence="2">NIES-3780</strain>
    </source>
</reference>